<protein>
    <submittedName>
        <fullName evidence="2">Uncharacterized protein</fullName>
    </submittedName>
</protein>
<feature type="coiled-coil region" evidence="1">
    <location>
        <begin position="125"/>
        <end position="152"/>
    </location>
</feature>
<name>A0A9R1VFM6_LACSA</name>
<keyword evidence="3" id="KW-1185">Reference proteome</keyword>
<sequence>MTPPSSKGSPERLFQEFAVVWVLHSAPSFVLAWSLRSESHLSVRFVALDFTRHDLPPATVDDMDSMSNTVLAHNLAYVVTQAMTYLAAGSHRVQRFNELEHAHSVLSASEKSVLEDVRSALEGQVESLTQANEGLMIQNEILERDLVDREQEFEVLRVDRNWLLHVGLVCMMDKILEHPKFTGGISRIRHAAFVAGKESGWANLKAQSSHSSALDDALLAFATMDFFGLLGLGHLDVDGVWALCAFDEGEDVVGDLGVGVSGEIGDVTLRVKKSWVGVR</sequence>
<dbReference type="AlphaFoldDB" id="A0A9R1VFM6"/>
<keyword evidence="1" id="KW-0175">Coiled coil</keyword>
<accession>A0A9R1VFM6</accession>
<evidence type="ECO:0000256" key="1">
    <source>
        <dbReference type="SAM" id="Coils"/>
    </source>
</evidence>
<reference evidence="2 3" key="1">
    <citation type="journal article" date="2017" name="Nat. Commun.">
        <title>Genome assembly with in vitro proximity ligation data and whole-genome triplication in lettuce.</title>
        <authorList>
            <person name="Reyes-Chin-Wo S."/>
            <person name="Wang Z."/>
            <person name="Yang X."/>
            <person name="Kozik A."/>
            <person name="Arikit S."/>
            <person name="Song C."/>
            <person name="Xia L."/>
            <person name="Froenicke L."/>
            <person name="Lavelle D.O."/>
            <person name="Truco M.J."/>
            <person name="Xia R."/>
            <person name="Zhu S."/>
            <person name="Xu C."/>
            <person name="Xu H."/>
            <person name="Xu X."/>
            <person name="Cox K."/>
            <person name="Korf I."/>
            <person name="Meyers B.C."/>
            <person name="Michelmore R.W."/>
        </authorList>
    </citation>
    <scope>NUCLEOTIDE SEQUENCE [LARGE SCALE GENOMIC DNA]</scope>
    <source>
        <strain evidence="3">cv. Salinas</strain>
        <tissue evidence="2">Seedlings</tissue>
    </source>
</reference>
<proteinExistence type="predicted"/>
<dbReference type="EMBL" id="NBSK02000005">
    <property type="protein sequence ID" value="KAJ0203816.1"/>
    <property type="molecule type" value="Genomic_DNA"/>
</dbReference>
<gene>
    <name evidence="2" type="ORF">LSAT_V11C500256730</name>
</gene>
<organism evidence="2 3">
    <name type="scientific">Lactuca sativa</name>
    <name type="common">Garden lettuce</name>
    <dbReference type="NCBI Taxonomy" id="4236"/>
    <lineage>
        <taxon>Eukaryota</taxon>
        <taxon>Viridiplantae</taxon>
        <taxon>Streptophyta</taxon>
        <taxon>Embryophyta</taxon>
        <taxon>Tracheophyta</taxon>
        <taxon>Spermatophyta</taxon>
        <taxon>Magnoliopsida</taxon>
        <taxon>eudicotyledons</taxon>
        <taxon>Gunneridae</taxon>
        <taxon>Pentapetalae</taxon>
        <taxon>asterids</taxon>
        <taxon>campanulids</taxon>
        <taxon>Asterales</taxon>
        <taxon>Asteraceae</taxon>
        <taxon>Cichorioideae</taxon>
        <taxon>Cichorieae</taxon>
        <taxon>Lactucinae</taxon>
        <taxon>Lactuca</taxon>
    </lineage>
</organism>
<evidence type="ECO:0000313" key="2">
    <source>
        <dbReference type="EMBL" id="KAJ0203816.1"/>
    </source>
</evidence>
<dbReference type="Proteomes" id="UP000235145">
    <property type="component" value="Unassembled WGS sequence"/>
</dbReference>
<evidence type="ECO:0000313" key="3">
    <source>
        <dbReference type="Proteomes" id="UP000235145"/>
    </source>
</evidence>
<comment type="caution">
    <text evidence="2">The sequence shown here is derived from an EMBL/GenBank/DDBJ whole genome shotgun (WGS) entry which is preliminary data.</text>
</comment>